<protein>
    <submittedName>
        <fullName evidence="2">Uncharacterized protein</fullName>
    </submittedName>
</protein>
<keyword evidence="1" id="KW-1133">Transmembrane helix</keyword>
<dbReference type="AlphaFoldDB" id="A0A7V8JQV4"/>
<keyword evidence="1" id="KW-0472">Membrane</keyword>
<reference evidence="3" key="1">
    <citation type="journal article" date="2020" name="MBio">
        <title>Horizontal gene transfer to a defensive symbiont with a reduced genome amongst a multipartite beetle microbiome.</title>
        <authorList>
            <person name="Waterworth S.C."/>
            <person name="Florez L.V."/>
            <person name="Rees E.R."/>
            <person name="Hertweck C."/>
            <person name="Kaltenpoth M."/>
            <person name="Kwan J.C."/>
        </authorList>
    </citation>
    <scope>NUCLEOTIDE SEQUENCE [LARGE SCALE GENOMIC DNA]</scope>
</reference>
<comment type="caution">
    <text evidence="2">The sequence shown here is derived from an EMBL/GenBank/DDBJ whole genome shotgun (WGS) entry which is preliminary data.</text>
</comment>
<proteinExistence type="predicted"/>
<feature type="transmembrane region" description="Helical" evidence="1">
    <location>
        <begin position="20"/>
        <end position="43"/>
    </location>
</feature>
<name>A0A7V8JQV4_9BURK</name>
<evidence type="ECO:0000313" key="3">
    <source>
        <dbReference type="Proteomes" id="UP000461670"/>
    </source>
</evidence>
<dbReference type="EMBL" id="WNDQ01000017">
    <property type="protein sequence ID" value="KAF1021837.1"/>
    <property type="molecule type" value="Genomic_DNA"/>
</dbReference>
<gene>
    <name evidence="2" type="ORF">GAK30_01525</name>
</gene>
<sequence>MSTSNRDDSNLTTVGWVSYILHLVVAVGAVLPGAQASILLLLLSPSSWTWSSAATPWAPGTKAISAGASIR</sequence>
<keyword evidence="1" id="KW-0812">Transmembrane</keyword>
<evidence type="ECO:0000256" key="1">
    <source>
        <dbReference type="SAM" id="Phobius"/>
    </source>
</evidence>
<dbReference type="Proteomes" id="UP000461670">
    <property type="component" value="Unassembled WGS sequence"/>
</dbReference>
<accession>A0A7V8JQV4</accession>
<evidence type="ECO:0000313" key="2">
    <source>
        <dbReference type="EMBL" id="KAF1021837.1"/>
    </source>
</evidence>
<organism evidence="2 3">
    <name type="scientific">Paracidovorax wautersii</name>
    <dbReference type="NCBI Taxonomy" id="1177982"/>
    <lineage>
        <taxon>Bacteria</taxon>
        <taxon>Pseudomonadati</taxon>
        <taxon>Pseudomonadota</taxon>
        <taxon>Betaproteobacteria</taxon>
        <taxon>Burkholderiales</taxon>
        <taxon>Comamonadaceae</taxon>
        <taxon>Paracidovorax</taxon>
    </lineage>
</organism>